<name>A0A2P6MY09_9EUKA</name>
<gene>
    <name evidence="2" type="ORF">PROFUN_15078</name>
</gene>
<evidence type="ECO:0000313" key="3">
    <source>
        <dbReference type="Proteomes" id="UP000241769"/>
    </source>
</evidence>
<accession>A0A2P6MY09</accession>
<dbReference type="OrthoDB" id="21001at2759"/>
<protein>
    <submittedName>
        <fullName evidence="2">Uncharacterized protein</fullName>
    </submittedName>
</protein>
<dbReference type="InParanoid" id="A0A2P6MY09"/>
<proteinExistence type="predicted"/>
<evidence type="ECO:0000256" key="1">
    <source>
        <dbReference type="SAM" id="MobiDB-lite"/>
    </source>
</evidence>
<reference evidence="2 3" key="1">
    <citation type="journal article" date="2018" name="Genome Biol. Evol.">
        <title>Multiple Roots of Fruiting Body Formation in Amoebozoa.</title>
        <authorList>
            <person name="Hillmann F."/>
            <person name="Forbes G."/>
            <person name="Novohradska S."/>
            <person name="Ferling I."/>
            <person name="Riege K."/>
            <person name="Groth M."/>
            <person name="Westermann M."/>
            <person name="Marz M."/>
            <person name="Spaller T."/>
            <person name="Winckler T."/>
            <person name="Schaap P."/>
            <person name="Glockner G."/>
        </authorList>
    </citation>
    <scope>NUCLEOTIDE SEQUENCE [LARGE SCALE GENOMIC DNA]</scope>
    <source>
        <strain evidence="2 3">Jena</strain>
    </source>
</reference>
<dbReference type="Proteomes" id="UP000241769">
    <property type="component" value="Unassembled WGS sequence"/>
</dbReference>
<feature type="region of interest" description="Disordered" evidence="1">
    <location>
        <begin position="400"/>
        <end position="420"/>
    </location>
</feature>
<sequence>KLIKLNPKSLVQLSSYMEIDFTDVRRVERVVLDPTVALADNMNQKIRQICGDYLAEVSVIPKVEYIDRWNDNNVRVSDLCALKKATAKLSGICKDPPKELMDLAAAATRHMVNEFEGSIDSKPFFIPRKTFSITEFKLHQSDQAMIKARLQRYLSICQSAREHLEMDIKTFTSGSTKNQITDWWLTLIREEVDSFLRRIDFCHDAVPTNYIEKQPEDMARVRNNLSLVEQIMNSFNAMQLQRRQRGYTLDTSLVDHSDKDNIASGVKMLIKELRDRIYPVLDGYVGSCKCILYDHVNVDECEHLSMEKITELIELTAKEMKKKDEKDSAQRWTRYEPQYNKMMKLISDVRYIERMKLLEENPEKVHEKDIVPITGLIMSRFARFENELQTVIEVWGRNTTPTEAQPNQTLPQNPVSTQLP</sequence>
<dbReference type="FunCoup" id="A0A2P6MY09">
    <property type="interactions" value="82"/>
</dbReference>
<dbReference type="EMBL" id="MDYQ01000317">
    <property type="protein sequence ID" value="PRP76536.1"/>
    <property type="molecule type" value="Genomic_DNA"/>
</dbReference>
<dbReference type="AlphaFoldDB" id="A0A2P6MY09"/>
<evidence type="ECO:0000313" key="2">
    <source>
        <dbReference type="EMBL" id="PRP76536.1"/>
    </source>
</evidence>
<feature type="non-terminal residue" evidence="2">
    <location>
        <position position="1"/>
    </location>
</feature>
<keyword evidence="3" id="KW-1185">Reference proteome</keyword>
<comment type="caution">
    <text evidence="2">The sequence shown here is derived from an EMBL/GenBank/DDBJ whole genome shotgun (WGS) entry which is preliminary data.</text>
</comment>
<organism evidence="2 3">
    <name type="scientific">Planoprotostelium fungivorum</name>
    <dbReference type="NCBI Taxonomy" id="1890364"/>
    <lineage>
        <taxon>Eukaryota</taxon>
        <taxon>Amoebozoa</taxon>
        <taxon>Evosea</taxon>
        <taxon>Variosea</taxon>
        <taxon>Cavosteliida</taxon>
        <taxon>Cavosteliaceae</taxon>
        <taxon>Planoprotostelium</taxon>
    </lineage>
</organism>